<dbReference type="InterPro" id="IPR050216">
    <property type="entry name" value="LRR_domain-containing"/>
</dbReference>
<dbReference type="InterPro" id="IPR032675">
    <property type="entry name" value="LRR_dom_sf"/>
</dbReference>
<dbReference type="InterPro" id="IPR003591">
    <property type="entry name" value="Leu-rich_rpt_typical-subtyp"/>
</dbReference>
<evidence type="ECO:0000313" key="4">
    <source>
        <dbReference type="Proteomes" id="UP001363151"/>
    </source>
</evidence>
<keyword evidence="1" id="KW-0433">Leucine-rich repeat</keyword>
<dbReference type="Gene3D" id="3.80.10.10">
    <property type="entry name" value="Ribonuclease Inhibitor"/>
    <property type="match status" value="3"/>
</dbReference>
<keyword evidence="4" id="KW-1185">Reference proteome</keyword>
<evidence type="ECO:0000256" key="2">
    <source>
        <dbReference type="ARBA" id="ARBA00022737"/>
    </source>
</evidence>
<dbReference type="InterPro" id="IPR001611">
    <property type="entry name" value="Leu-rich_rpt"/>
</dbReference>
<comment type="caution">
    <text evidence="3">The sequence shown here is derived from an EMBL/GenBank/DDBJ whole genome shotgun (WGS) entry which is preliminary data.</text>
</comment>
<name>A0ABR1FN57_AURAN</name>
<dbReference type="SMART" id="SM00369">
    <property type="entry name" value="LRR_TYP"/>
    <property type="match status" value="8"/>
</dbReference>
<dbReference type="SUPFAM" id="SSF52058">
    <property type="entry name" value="L domain-like"/>
    <property type="match status" value="1"/>
</dbReference>
<organism evidence="3 4">
    <name type="scientific">Aureococcus anophagefferens</name>
    <name type="common">Harmful bloom alga</name>
    <dbReference type="NCBI Taxonomy" id="44056"/>
    <lineage>
        <taxon>Eukaryota</taxon>
        <taxon>Sar</taxon>
        <taxon>Stramenopiles</taxon>
        <taxon>Ochrophyta</taxon>
        <taxon>Pelagophyceae</taxon>
        <taxon>Pelagomonadales</taxon>
        <taxon>Pelagomonadaceae</taxon>
        <taxon>Aureococcus</taxon>
    </lineage>
</organism>
<accession>A0ABR1FN57</accession>
<reference evidence="3 4" key="1">
    <citation type="submission" date="2024-03" db="EMBL/GenBank/DDBJ databases">
        <title>Aureococcus anophagefferens CCMP1851 and Kratosvirus quantuckense: Draft genome of a second virus-susceptible host strain in the model system.</title>
        <authorList>
            <person name="Chase E."/>
            <person name="Truchon A.R."/>
            <person name="Schepens W."/>
            <person name="Wilhelm S.W."/>
        </authorList>
    </citation>
    <scope>NUCLEOTIDE SEQUENCE [LARGE SCALE GENOMIC DNA]</scope>
    <source>
        <strain evidence="3 4">CCMP1851</strain>
    </source>
</reference>
<dbReference type="PANTHER" id="PTHR48051:SF1">
    <property type="entry name" value="RAS SUPPRESSOR PROTEIN 1"/>
    <property type="match status" value="1"/>
</dbReference>
<dbReference type="PROSITE" id="PS51450">
    <property type="entry name" value="LRR"/>
    <property type="match status" value="1"/>
</dbReference>
<dbReference type="Proteomes" id="UP001363151">
    <property type="component" value="Unassembled WGS sequence"/>
</dbReference>
<sequence>MGDVSALSGDAEPWKQVWKRDSMQTTLRLIGFGLAAVPAELCSLTQLEELFLDKNALVSLPDALCAATRLEVLSVRDNLLERLPAGMGALTRLRVLDAENNRLTCLPDLAATTELKIGGNLLSTLPASLGALPLEKLFLADNDLRGLDGLPPSLRALDLENGPEKPGRRRGSNAVPRLPELDKLVHLGILYVNGVGLAELPSLARLAALRVLCAGDNDLAALPDELPPNLETLHCERNRLAALPAALGGLAALERLVASGNRLETLPDDVGRLTNLRVVHLDGNALAALPESAGRWSRVEEMLIFDNARLVALPAACDWPRLRTLYARHTRIAVLPPVSSWANAVTLELSGAKLAKLPDLGPLASVTELLLHDNCLVALPPLDGLSALAMLLVDGNRLGALPPLPDTLRVLDATRNRLARVDGPLPRDLRMLGLGGNYLQTCPPLGARVHTCLLGDNMLAAAPAFGPSLRILGLYRNPLASPPPAARGLHVDVDDADVLLRDNLERAAPAALDVCCSHGFRVDGSRLSDTVTSYRGTAAVRAAESAPAPLPTTRRVVVNGSDATFPTDYDAATVDEAYANGREVLAQNLDRAALSEERRARTRWIPIGLDFRATFDIYHRRQRHVLLAAAELDAARDVPRAPDRIPRCLVTWRRESTTSERFVRHGYASREDLFDQAVASGASVVLGDRGDVWRAMASHEFVRRQRPNARASRVLSPVGAGFDCYRTWEGLFFGAIVVAQRCPLEREFAAAGLPVVFVDGFRFTSEDLERWRRAHEPIASPDDPRLKRSAYLA</sequence>
<keyword evidence="2" id="KW-0677">Repeat</keyword>
<protein>
    <submittedName>
        <fullName evidence="3">Guanylate cyclase</fullName>
    </submittedName>
</protein>
<evidence type="ECO:0000313" key="3">
    <source>
        <dbReference type="EMBL" id="KAK7233848.1"/>
    </source>
</evidence>
<gene>
    <name evidence="3" type="ORF">SO694_001000107</name>
</gene>
<dbReference type="PANTHER" id="PTHR48051">
    <property type="match status" value="1"/>
</dbReference>
<dbReference type="EMBL" id="JBBJCI010000355">
    <property type="protein sequence ID" value="KAK7233848.1"/>
    <property type="molecule type" value="Genomic_DNA"/>
</dbReference>
<evidence type="ECO:0000256" key="1">
    <source>
        <dbReference type="ARBA" id="ARBA00022614"/>
    </source>
</evidence>
<dbReference type="SMART" id="SM00364">
    <property type="entry name" value="LRR_BAC"/>
    <property type="match status" value="10"/>
</dbReference>
<proteinExistence type="predicted"/>